<dbReference type="InterPro" id="IPR021533">
    <property type="entry name" value="PepSY-like"/>
</dbReference>
<evidence type="ECO:0000259" key="2">
    <source>
        <dbReference type="Pfam" id="PF11396"/>
    </source>
</evidence>
<keyword evidence="4" id="KW-1185">Reference proteome</keyword>
<evidence type="ECO:0000313" key="3">
    <source>
        <dbReference type="EMBL" id="QED37696.1"/>
    </source>
</evidence>
<keyword evidence="1" id="KW-0732">Signal</keyword>
<feature type="chain" id="PRO_5022846391" description="Putative beta-lactamase-inhibitor-like PepSY-like domain-containing protein" evidence="1">
    <location>
        <begin position="20"/>
        <end position="143"/>
    </location>
</feature>
<dbReference type="Proteomes" id="UP000321954">
    <property type="component" value="Chromosome"/>
</dbReference>
<feature type="signal peptide" evidence="1">
    <location>
        <begin position="1"/>
        <end position="19"/>
    </location>
</feature>
<name>A0A5B8YN68_9FLAO</name>
<dbReference type="RefSeq" id="WP_146833336.1">
    <property type="nucleotide sequence ID" value="NZ_CP042476.1"/>
</dbReference>
<dbReference type="AlphaFoldDB" id="A0A5B8YN68"/>
<dbReference type="EMBL" id="CP042476">
    <property type="protein sequence ID" value="QED37696.1"/>
    <property type="molecule type" value="Genomic_DNA"/>
</dbReference>
<protein>
    <recommendedName>
        <fullName evidence="2">Putative beta-lactamase-inhibitor-like PepSY-like domain-containing protein</fullName>
    </recommendedName>
</protein>
<dbReference type="OrthoDB" id="710080at2"/>
<dbReference type="Pfam" id="PF11396">
    <property type="entry name" value="PepSY_like"/>
    <property type="match status" value="1"/>
</dbReference>
<reference evidence="3 4" key="1">
    <citation type="submission" date="2019-08" db="EMBL/GenBank/DDBJ databases">
        <title>Antarcticibacterium arcticum sp. nov., a bacterium isolated from marine sediment of the Canadian Beaufort Sea.</title>
        <authorList>
            <person name="Lee Y.M."/>
            <person name="Baek K."/>
            <person name="Lee D.-H."/>
            <person name="Shin S.C."/>
            <person name="Jin Y.K."/>
            <person name="Park Y."/>
        </authorList>
    </citation>
    <scope>NUCLEOTIDE SEQUENCE [LARGE SCALE GENOMIC DNA]</scope>
    <source>
        <strain evidence="3 4">PAMC 28998</strain>
    </source>
</reference>
<dbReference type="SUPFAM" id="SSF160574">
    <property type="entry name" value="BT0923-like"/>
    <property type="match status" value="1"/>
</dbReference>
<gene>
    <name evidence="3" type="ORF">FK178_08155</name>
</gene>
<evidence type="ECO:0000313" key="4">
    <source>
        <dbReference type="Proteomes" id="UP000321954"/>
    </source>
</evidence>
<sequence length="143" mass="16223">MKKVILSTCIALFSLGLVAQTNTTNLPSKAQDFIKQNFASLSVSEVKENSNWKIWEDDKYEVTLSNGIELDFNENGEIIEIDSKNNEAISLSVLPTNISSYLKENYPDAQVIGWEKQKNEQEVELADGTELEFDELGKFRRID</sequence>
<feature type="domain" description="Putative beta-lactamase-inhibitor-like PepSY-like" evidence="2">
    <location>
        <begin position="58"/>
        <end position="140"/>
    </location>
</feature>
<accession>A0A5B8YN68</accession>
<proteinExistence type="predicted"/>
<dbReference type="Gene3D" id="3.40.1420.30">
    <property type="match status" value="1"/>
</dbReference>
<organism evidence="3 4">
    <name type="scientific">Antarcticibacterium arcticum</name>
    <dbReference type="NCBI Taxonomy" id="2585771"/>
    <lineage>
        <taxon>Bacteria</taxon>
        <taxon>Pseudomonadati</taxon>
        <taxon>Bacteroidota</taxon>
        <taxon>Flavobacteriia</taxon>
        <taxon>Flavobacteriales</taxon>
        <taxon>Flavobacteriaceae</taxon>
        <taxon>Antarcticibacterium</taxon>
    </lineage>
</organism>
<dbReference type="KEGG" id="anp:FK178_08155"/>
<evidence type="ECO:0000256" key="1">
    <source>
        <dbReference type="SAM" id="SignalP"/>
    </source>
</evidence>